<gene>
    <name evidence="3" type="ORF">IV203_015453</name>
    <name evidence="2" type="ORF">IV203_020312</name>
</gene>
<dbReference type="AlphaFoldDB" id="A0A9K3K740"/>
<name>A0A9K3K740_9STRA</name>
<sequence>MSFNKDRDPFTPPNSPPCHKDRLFQDLAKFSRSKHATQLLPKPGEFNLGQGDPLMEAVVEYWKRQALENSHRQLAVDNLEVEDKGSFRRQHRHSRTKQRSLPDMSSFQVQKREEEIHHEVDHLEEHGSPFAGMGMNDVVHLKDGTVLSVPCVSPEILRQVTSQQRNRRHRNQRRHSMPNLFGRRKHSPPHHQQQQQPHDSKDDHPHSPPKNLRMSKLLEIGKHIGHGTLLPLR</sequence>
<reference evidence="2" key="2">
    <citation type="submission" date="2021-04" db="EMBL/GenBank/DDBJ databases">
        <authorList>
            <person name="Podell S."/>
        </authorList>
    </citation>
    <scope>NUCLEOTIDE SEQUENCE</scope>
    <source>
        <strain evidence="2">Hildebrandi</strain>
    </source>
</reference>
<accession>A0A9K3K740</accession>
<dbReference type="EMBL" id="JAGRRH010000014">
    <property type="protein sequence ID" value="KAG7358864.1"/>
    <property type="molecule type" value="Genomic_DNA"/>
</dbReference>
<keyword evidence="4" id="KW-1185">Reference proteome</keyword>
<dbReference type="EMBL" id="JAGRRH010000075">
    <property type="protein sequence ID" value="KAG7337741.1"/>
    <property type="molecule type" value="Genomic_DNA"/>
</dbReference>
<feature type="region of interest" description="Disordered" evidence="1">
    <location>
        <begin position="85"/>
        <end position="106"/>
    </location>
</feature>
<feature type="region of interest" description="Disordered" evidence="1">
    <location>
        <begin position="1"/>
        <end position="21"/>
    </location>
</feature>
<organism evidence="2 4">
    <name type="scientific">Nitzschia inconspicua</name>
    <dbReference type="NCBI Taxonomy" id="303405"/>
    <lineage>
        <taxon>Eukaryota</taxon>
        <taxon>Sar</taxon>
        <taxon>Stramenopiles</taxon>
        <taxon>Ochrophyta</taxon>
        <taxon>Bacillariophyta</taxon>
        <taxon>Bacillariophyceae</taxon>
        <taxon>Bacillariophycidae</taxon>
        <taxon>Bacillariales</taxon>
        <taxon>Bacillariaceae</taxon>
        <taxon>Nitzschia</taxon>
    </lineage>
</organism>
<feature type="compositionally biased region" description="Basic residues" evidence="1">
    <location>
        <begin position="165"/>
        <end position="189"/>
    </location>
</feature>
<dbReference type="Proteomes" id="UP000693970">
    <property type="component" value="Unassembled WGS sequence"/>
</dbReference>
<comment type="caution">
    <text evidence="2">The sequence shown here is derived from an EMBL/GenBank/DDBJ whole genome shotgun (WGS) entry which is preliminary data.</text>
</comment>
<evidence type="ECO:0000313" key="3">
    <source>
        <dbReference type="EMBL" id="KAG7358864.1"/>
    </source>
</evidence>
<evidence type="ECO:0000313" key="4">
    <source>
        <dbReference type="Proteomes" id="UP000693970"/>
    </source>
</evidence>
<feature type="region of interest" description="Disordered" evidence="1">
    <location>
        <begin position="158"/>
        <end position="212"/>
    </location>
</feature>
<protein>
    <submittedName>
        <fullName evidence="2">Uncharacterized protein</fullName>
    </submittedName>
</protein>
<evidence type="ECO:0000256" key="1">
    <source>
        <dbReference type="SAM" id="MobiDB-lite"/>
    </source>
</evidence>
<reference evidence="2" key="1">
    <citation type="journal article" date="2021" name="Sci. Rep.">
        <title>Diploid genomic architecture of Nitzschia inconspicua, an elite biomass production diatom.</title>
        <authorList>
            <person name="Oliver A."/>
            <person name="Podell S."/>
            <person name="Pinowska A."/>
            <person name="Traller J.C."/>
            <person name="Smith S.R."/>
            <person name="McClure R."/>
            <person name="Beliaev A."/>
            <person name="Bohutskyi P."/>
            <person name="Hill E.A."/>
            <person name="Rabines A."/>
            <person name="Zheng H."/>
            <person name="Allen L.Z."/>
            <person name="Kuo A."/>
            <person name="Grigoriev I.V."/>
            <person name="Allen A.E."/>
            <person name="Hazlebeck D."/>
            <person name="Allen E.E."/>
        </authorList>
    </citation>
    <scope>NUCLEOTIDE SEQUENCE</scope>
    <source>
        <strain evidence="2">Hildebrandi</strain>
    </source>
</reference>
<evidence type="ECO:0000313" key="2">
    <source>
        <dbReference type="EMBL" id="KAG7337741.1"/>
    </source>
</evidence>
<feature type="compositionally biased region" description="Basic residues" evidence="1">
    <location>
        <begin position="87"/>
        <end position="98"/>
    </location>
</feature>
<proteinExistence type="predicted"/>